<gene>
    <name evidence="1" type="ORF">HMPREF1555_00634</name>
</gene>
<evidence type="ECO:0000313" key="2">
    <source>
        <dbReference type="Proteomes" id="UP000016630"/>
    </source>
</evidence>
<name>A0A0E2M6X4_PORGN</name>
<dbReference type="Proteomes" id="UP000016630">
    <property type="component" value="Unassembled WGS sequence"/>
</dbReference>
<accession>A0A0E2M6X4</accession>
<comment type="caution">
    <text evidence="1">The sequence shown here is derived from an EMBL/GenBank/DDBJ whole genome shotgun (WGS) entry which is preliminary data.</text>
</comment>
<organism evidence="1 2">
    <name type="scientific">Porphyromonas gingivalis F0570</name>
    <dbReference type="NCBI Taxonomy" id="1227271"/>
    <lineage>
        <taxon>Bacteria</taxon>
        <taxon>Pseudomonadati</taxon>
        <taxon>Bacteroidota</taxon>
        <taxon>Bacteroidia</taxon>
        <taxon>Bacteroidales</taxon>
        <taxon>Porphyromonadaceae</taxon>
        <taxon>Porphyromonas</taxon>
    </lineage>
</organism>
<protein>
    <submittedName>
        <fullName evidence="1">Uncharacterized protein</fullName>
    </submittedName>
</protein>
<evidence type="ECO:0000313" key="1">
    <source>
        <dbReference type="EMBL" id="ERJ68013.1"/>
    </source>
</evidence>
<sequence>MRYSAKIFRKLFFLVGLNRAKKIGLIKLYSLVSPKYIVWLNQSI</sequence>
<proteinExistence type="predicted"/>
<reference evidence="1 2" key="1">
    <citation type="submission" date="2013-06" db="EMBL/GenBank/DDBJ databases">
        <authorList>
            <person name="Weinstock G."/>
            <person name="Sodergren E."/>
            <person name="Lobos E.A."/>
            <person name="Fulton L."/>
            <person name="Fulton R."/>
            <person name="Courtney L."/>
            <person name="Fronick C."/>
            <person name="O'Laughlin M."/>
            <person name="Godfrey J."/>
            <person name="Wilson R.M."/>
            <person name="Miner T."/>
            <person name="Farmer C."/>
            <person name="Delehaunty K."/>
            <person name="Cordes M."/>
            <person name="Minx P."/>
            <person name="Tomlinson C."/>
            <person name="Chen J."/>
            <person name="Wollam A."/>
            <person name="Pepin K.H."/>
            <person name="Bhonagiri V."/>
            <person name="Zhang X."/>
            <person name="Warren W."/>
            <person name="Mitreva M."/>
            <person name="Mardis E.R."/>
            <person name="Wilson R.K."/>
        </authorList>
    </citation>
    <scope>NUCLEOTIDE SEQUENCE [LARGE SCALE GENOMIC DNA]</scope>
    <source>
        <strain evidence="1 2">F0570</strain>
    </source>
</reference>
<dbReference type="HOGENOM" id="CLU_3219987_0_0_10"/>
<dbReference type="EMBL" id="AWUW01000036">
    <property type="protein sequence ID" value="ERJ68013.1"/>
    <property type="molecule type" value="Genomic_DNA"/>
</dbReference>
<dbReference type="AlphaFoldDB" id="A0A0E2M6X4"/>